<name>A0A7J6SZL0_PEROL</name>
<feature type="non-terminal residue" evidence="1">
    <location>
        <position position="234"/>
    </location>
</feature>
<gene>
    <name evidence="1" type="ORF">FOZ62_014908</name>
</gene>
<organism evidence="1 2">
    <name type="scientific">Perkinsus olseni</name>
    <name type="common">Perkinsus atlanticus</name>
    <dbReference type="NCBI Taxonomy" id="32597"/>
    <lineage>
        <taxon>Eukaryota</taxon>
        <taxon>Sar</taxon>
        <taxon>Alveolata</taxon>
        <taxon>Perkinsozoa</taxon>
        <taxon>Perkinsea</taxon>
        <taxon>Perkinsida</taxon>
        <taxon>Perkinsidae</taxon>
        <taxon>Perkinsus</taxon>
    </lineage>
</organism>
<comment type="caution">
    <text evidence="1">The sequence shown here is derived from an EMBL/GenBank/DDBJ whole genome shotgun (WGS) entry which is preliminary data.</text>
</comment>
<feature type="non-terminal residue" evidence="1">
    <location>
        <position position="1"/>
    </location>
</feature>
<proteinExistence type="predicted"/>
<dbReference type="EMBL" id="JABANM010011007">
    <property type="protein sequence ID" value="KAF4738404.1"/>
    <property type="molecule type" value="Genomic_DNA"/>
</dbReference>
<accession>A0A7J6SZL0</accession>
<dbReference type="Proteomes" id="UP000574390">
    <property type="component" value="Unassembled WGS sequence"/>
</dbReference>
<evidence type="ECO:0000313" key="1">
    <source>
        <dbReference type="EMBL" id="KAF4738404.1"/>
    </source>
</evidence>
<dbReference type="AlphaFoldDB" id="A0A7J6SZL0"/>
<sequence length="234" mass="24000">FPYGQPNVAPVDTIAPDVRGGFPPRQPPYGQPNVAPVDTIVPDARGGSLPQQILCGQASIAPFDTIVPNANGGFFLRQTPHGQTSFAPVNATDGISGSYQPRLPHATTTGAYSNSYLPSGVDHGRQLPVPHNLVAGVHTDANLPSYANYGGSFATQIGATCGPGNSPQANQNIPVSANGGLYRQPDTSGGHITGGSPALPAPPMIGPLDAVAQEHFVQGSVNGRLPVNNSQTCP</sequence>
<evidence type="ECO:0000313" key="2">
    <source>
        <dbReference type="Proteomes" id="UP000574390"/>
    </source>
</evidence>
<reference evidence="1 2" key="1">
    <citation type="submission" date="2020-04" db="EMBL/GenBank/DDBJ databases">
        <title>Perkinsus olseni comparative genomics.</title>
        <authorList>
            <person name="Bogema D.R."/>
        </authorList>
    </citation>
    <scope>NUCLEOTIDE SEQUENCE [LARGE SCALE GENOMIC DNA]</scope>
    <source>
        <strain evidence="1">ATCC PRA-205</strain>
    </source>
</reference>
<protein>
    <submittedName>
        <fullName evidence="1">Uncharacterized protein</fullName>
    </submittedName>
</protein>